<proteinExistence type="predicted"/>
<reference evidence="1" key="1">
    <citation type="journal article" date="2021" name="Proc. Natl. Acad. Sci. U.S.A.">
        <title>A Catalog of Tens of Thousands of Viruses from Human Metagenomes Reveals Hidden Associations with Chronic Diseases.</title>
        <authorList>
            <person name="Tisza M.J."/>
            <person name="Buck C.B."/>
        </authorList>
    </citation>
    <scope>NUCLEOTIDE SEQUENCE</scope>
    <source>
        <strain evidence="1">CtGuJ10</strain>
    </source>
</reference>
<sequence length="61" mass="7096">MRVVVEFKNDKRLVIDSATDIEFGNDYIDITYQCDADIENDIIRNIKIGHSCINNLTIPYF</sequence>
<evidence type="ECO:0000313" key="1">
    <source>
        <dbReference type="EMBL" id="DAE10128.1"/>
    </source>
</evidence>
<accession>A0A8S5PTS1</accession>
<name>A0A8S5PTS1_9CAUD</name>
<protein>
    <submittedName>
        <fullName evidence="1">Uncharacterized protein</fullName>
    </submittedName>
</protein>
<dbReference type="EMBL" id="BK015503">
    <property type="protein sequence ID" value="DAE10128.1"/>
    <property type="molecule type" value="Genomic_DNA"/>
</dbReference>
<organism evidence="1">
    <name type="scientific">Siphoviridae sp. ctGuJ10</name>
    <dbReference type="NCBI Taxonomy" id="2825418"/>
    <lineage>
        <taxon>Viruses</taxon>
        <taxon>Duplodnaviria</taxon>
        <taxon>Heunggongvirae</taxon>
        <taxon>Uroviricota</taxon>
        <taxon>Caudoviricetes</taxon>
    </lineage>
</organism>